<feature type="region of interest" description="Disordered" evidence="1">
    <location>
        <begin position="28"/>
        <end position="79"/>
    </location>
</feature>
<dbReference type="Proteomes" id="UP001148018">
    <property type="component" value="Unassembled WGS sequence"/>
</dbReference>
<keyword evidence="3" id="KW-1185">Reference proteome</keyword>
<evidence type="ECO:0000313" key="3">
    <source>
        <dbReference type="Proteomes" id="UP001148018"/>
    </source>
</evidence>
<feature type="compositionally biased region" description="Acidic residues" evidence="1">
    <location>
        <begin position="41"/>
        <end position="60"/>
    </location>
</feature>
<accession>A0A9Q0IRL2</accession>
<reference evidence="2" key="1">
    <citation type="submission" date="2022-07" db="EMBL/GenBank/DDBJ databases">
        <title>Chromosome-level genome of Muraenolepis orangiensis.</title>
        <authorList>
            <person name="Kim J."/>
        </authorList>
    </citation>
    <scope>NUCLEOTIDE SEQUENCE</scope>
    <source>
        <strain evidence="2">KU_S4_2022</strain>
        <tissue evidence="2">Muscle</tissue>
    </source>
</reference>
<sequence length="79" mass="8871">MKVKWFSLVRATQQSLADAGLLHAIPPLRPGIACTSTEKEDKEDEEEEEEEEEEEKEEDQEEKKGTSAADGRGREQGLP</sequence>
<protein>
    <submittedName>
        <fullName evidence="2">Uncharacterized protein</fullName>
    </submittedName>
</protein>
<comment type="caution">
    <text evidence="2">The sequence shown here is derived from an EMBL/GenBank/DDBJ whole genome shotgun (WGS) entry which is preliminary data.</text>
</comment>
<feature type="non-terminal residue" evidence="2">
    <location>
        <position position="79"/>
    </location>
</feature>
<organism evidence="2 3">
    <name type="scientific">Muraenolepis orangiensis</name>
    <name type="common">Patagonian moray cod</name>
    <dbReference type="NCBI Taxonomy" id="630683"/>
    <lineage>
        <taxon>Eukaryota</taxon>
        <taxon>Metazoa</taxon>
        <taxon>Chordata</taxon>
        <taxon>Craniata</taxon>
        <taxon>Vertebrata</taxon>
        <taxon>Euteleostomi</taxon>
        <taxon>Actinopterygii</taxon>
        <taxon>Neopterygii</taxon>
        <taxon>Teleostei</taxon>
        <taxon>Neoteleostei</taxon>
        <taxon>Acanthomorphata</taxon>
        <taxon>Zeiogadaria</taxon>
        <taxon>Gadariae</taxon>
        <taxon>Gadiformes</taxon>
        <taxon>Muraenolepidoidei</taxon>
        <taxon>Muraenolepididae</taxon>
        <taxon>Muraenolepis</taxon>
    </lineage>
</organism>
<name>A0A9Q0IRL2_9TELE</name>
<evidence type="ECO:0000256" key="1">
    <source>
        <dbReference type="SAM" id="MobiDB-lite"/>
    </source>
</evidence>
<dbReference type="AlphaFoldDB" id="A0A9Q0IRL2"/>
<feature type="compositionally biased region" description="Basic and acidic residues" evidence="1">
    <location>
        <begin position="61"/>
        <end position="79"/>
    </location>
</feature>
<proteinExistence type="predicted"/>
<evidence type="ECO:0000313" key="2">
    <source>
        <dbReference type="EMBL" id="KAJ3606596.1"/>
    </source>
</evidence>
<dbReference type="EMBL" id="JANIIK010000042">
    <property type="protein sequence ID" value="KAJ3606596.1"/>
    <property type="molecule type" value="Genomic_DNA"/>
</dbReference>
<gene>
    <name evidence="2" type="ORF">NHX12_026117</name>
</gene>